<feature type="non-terminal residue" evidence="2">
    <location>
        <position position="1"/>
    </location>
</feature>
<feature type="compositionally biased region" description="Pro residues" evidence="1">
    <location>
        <begin position="1157"/>
        <end position="1167"/>
    </location>
</feature>
<gene>
    <name evidence="2" type="ORF">B0T18DRAFT_306416</name>
</gene>
<proteinExistence type="predicted"/>
<feature type="non-terminal residue" evidence="2">
    <location>
        <position position="1425"/>
    </location>
</feature>
<sequence length="1425" mass="158956">NQNVLVPVKLDAFIFNRPVFNASDDKTKPPKDPKDKPTLAKIAPIVQPNYTFLRLDTDYIQSDILNPVDLHNAWPAEFNSRFTDLGTDEARQRRQGVYVHWTIPRLYRSGIAATKPDPAPAPAPPPTPPVSSSLGDDGKNGDKDGKDAVDPTVPAFPNLPTCWLVIRHIADATTIQPAEARPLIPKFAAWVVDSDYLWKLDDIPAWMDLQTDVSPFISAAGGTSVGLADQAEVFIGRKTTLQGWKDPRKDPNAKRVGRFNLVASSNQLFADYQPHCSNVFSIVDNFEYGSDPNNIKYLTAAEASYYVIGWHGDEKEDLFFGDQLNAAGGEGKEKPKPEPIKRQQRLDTLKLRIKLDEGLEESKRRKADDVFKDWLQDKETTHMLCHGAMYNVRWDSGAKPKNVPADTFSKHLNDTLPVSVGTTPMDALLSYAHAHKDIDPAEFARVEKLILDLETHLLARDDGVETQQQALDMLYNWNYVRADGGQAWNISGQPKGEKESGETMLATLRKLNREQLLLDALERAVTRLQRELFYAWWRYVTDRTPKGKKGDDDKRDAAVRERVLCLGKRMDKLVERRNACQANITEWSAPDSLQAGARPAFYQQRDPTLLVGGVKSGWPHDYLDTLQVRVESQILAPETPTSPFATPEGDPLNKLPLASTMKRLIAEFMVLSPKATPGNPPLENFQETPLFHDDLAGEKLHGAWRDRWEDTQPWFPLFLEWEVEYFHIPYDKWTLETRDSLSSTAPQLRYGIPPGTNLMDPLNTDRHLIEGRSLILPQPNFSLEAKIKQLFSSTPSGVLGDKKNKFPTLDERIELQRDLHKLAFLSAPLAGLTAHLTTVLQGSHIKPNLRDGSSGQVHPVEEAMRPKAGFDKGHLARIGIETDSTPFGTEKQRALKAEEPLFKPATHGQFRFRRLNIIDKFGQAIHAIDPALGPPEKRQKVWPCIGEWYAPQVWGEDPKRRAPNVVDREEIKAEDEPKPQRCEFVQIPPQINQLSRLNSVFVKSDPDYPKLGPPFWKPADEWENPIWGWVVVNYANLGIQFFLQDGTFYREVRKAGPLGSQTEPEWLPFSPPTHGDLQPDDRAIRQLQLLVQKLGNKTYLSLFWDMLVVATGHMQPAPDAYASFSNALIGRPLALVHVGWSLELAADELTSQAAGDPTPPWTLLPPKSPDDKKRDNCGQLPPPPTPAPADPNRYTFPLQIGDPQRGFDALAAYFPVRPSFPSSPDLDLGLDLTTILSHYPPTIPHAGIAKPPLLPLQSHWINPEAHPTADAYARARNAELRVVGALMDPFAPVHSYSGILPVKEVSLPAWTWQGAMAKMKAFFHVGPVVVAGEGVPPREMVPGGELKAGDGGVVLPEDGGKGVGLPAVPGGDWVWLQGYGPEEKKMGKMGEEARERFGVVGVRGVDERARGEEGPYEALEGYLMM</sequence>
<feature type="region of interest" description="Disordered" evidence="1">
    <location>
        <begin position="1151"/>
        <end position="1196"/>
    </location>
</feature>
<organism evidence="2 3">
    <name type="scientific">Schizothecium vesticola</name>
    <dbReference type="NCBI Taxonomy" id="314040"/>
    <lineage>
        <taxon>Eukaryota</taxon>
        <taxon>Fungi</taxon>
        <taxon>Dikarya</taxon>
        <taxon>Ascomycota</taxon>
        <taxon>Pezizomycotina</taxon>
        <taxon>Sordariomycetes</taxon>
        <taxon>Sordariomycetidae</taxon>
        <taxon>Sordariales</taxon>
        <taxon>Schizotheciaceae</taxon>
        <taxon>Schizothecium</taxon>
    </lineage>
</organism>
<evidence type="ECO:0000313" key="3">
    <source>
        <dbReference type="Proteomes" id="UP001172155"/>
    </source>
</evidence>
<keyword evidence="3" id="KW-1185">Reference proteome</keyword>
<feature type="compositionally biased region" description="Pro residues" evidence="1">
    <location>
        <begin position="1180"/>
        <end position="1189"/>
    </location>
</feature>
<evidence type="ECO:0000256" key="1">
    <source>
        <dbReference type="SAM" id="MobiDB-lite"/>
    </source>
</evidence>
<feature type="compositionally biased region" description="Pro residues" evidence="1">
    <location>
        <begin position="117"/>
        <end position="129"/>
    </location>
</feature>
<feature type="region of interest" description="Disordered" evidence="1">
    <location>
        <begin position="112"/>
        <end position="153"/>
    </location>
</feature>
<dbReference type="Proteomes" id="UP001172155">
    <property type="component" value="Unassembled WGS sequence"/>
</dbReference>
<comment type="caution">
    <text evidence="2">The sequence shown here is derived from an EMBL/GenBank/DDBJ whole genome shotgun (WGS) entry which is preliminary data.</text>
</comment>
<evidence type="ECO:0000313" key="2">
    <source>
        <dbReference type="EMBL" id="KAK0747049.1"/>
    </source>
</evidence>
<feature type="compositionally biased region" description="Basic and acidic residues" evidence="1">
    <location>
        <begin position="136"/>
        <end position="149"/>
    </location>
</feature>
<name>A0AA40EWW8_9PEZI</name>
<dbReference type="EMBL" id="JAUKUD010000004">
    <property type="protein sequence ID" value="KAK0747049.1"/>
    <property type="molecule type" value="Genomic_DNA"/>
</dbReference>
<accession>A0AA40EWW8</accession>
<protein>
    <submittedName>
        <fullName evidence="2">Uncharacterized protein</fullName>
    </submittedName>
</protein>
<reference evidence="2" key="1">
    <citation type="submission" date="2023-06" db="EMBL/GenBank/DDBJ databases">
        <title>Genome-scale phylogeny and comparative genomics of the fungal order Sordariales.</title>
        <authorList>
            <consortium name="Lawrence Berkeley National Laboratory"/>
            <person name="Hensen N."/>
            <person name="Bonometti L."/>
            <person name="Westerberg I."/>
            <person name="Brannstrom I.O."/>
            <person name="Guillou S."/>
            <person name="Cros-Aarteil S."/>
            <person name="Calhoun S."/>
            <person name="Haridas S."/>
            <person name="Kuo A."/>
            <person name="Mondo S."/>
            <person name="Pangilinan J."/>
            <person name="Riley R."/>
            <person name="LaButti K."/>
            <person name="Andreopoulos B."/>
            <person name="Lipzen A."/>
            <person name="Chen C."/>
            <person name="Yanf M."/>
            <person name="Daum C."/>
            <person name="Ng V."/>
            <person name="Clum A."/>
            <person name="Steindorff A."/>
            <person name="Ohm R."/>
            <person name="Martin F."/>
            <person name="Silar P."/>
            <person name="Natvig D."/>
            <person name="Lalanne C."/>
            <person name="Gautier V."/>
            <person name="Ament-velasquez S.L."/>
            <person name="Kruys A."/>
            <person name="Hutchinson M.I."/>
            <person name="Powell A.J."/>
            <person name="Barry K."/>
            <person name="Miller A.N."/>
            <person name="Grigoriev I.V."/>
            <person name="Debuchy R."/>
            <person name="Gladieux P."/>
            <person name="Thoren M.H."/>
            <person name="Johannesson H."/>
        </authorList>
    </citation>
    <scope>NUCLEOTIDE SEQUENCE</scope>
    <source>
        <strain evidence="2">SMH3187-1</strain>
    </source>
</reference>